<dbReference type="SUPFAM" id="SSF56935">
    <property type="entry name" value="Porins"/>
    <property type="match status" value="1"/>
</dbReference>
<proteinExistence type="predicted"/>
<dbReference type="RefSeq" id="WP_006982117.1">
    <property type="nucleotide sequence ID" value="NZ_ABVL01000017.1"/>
</dbReference>
<dbReference type="EMBL" id="ABVL01000017">
    <property type="protein sequence ID" value="EDY17757.1"/>
    <property type="molecule type" value="Genomic_DNA"/>
</dbReference>
<evidence type="ECO:0008006" key="3">
    <source>
        <dbReference type="Google" id="ProtNLM"/>
    </source>
</evidence>
<comment type="caution">
    <text evidence="1">The sequence shown here is derived from an EMBL/GenBank/DDBJ whole genome shotgun (WGS) entry which is preliminary data.</text>
</comment>
<dbReference type="InParanoid" id="B4D7A6"/>
<evidence type="ECO:0000313" key="1">
    <source>
        <dbReference type="EMBL" id="EDY17757.1"/>
    </source>
</evidence>
<evidence type="ECO:0000313" key="2">
    <source>
        <dbReference type="Proteomes" id="UP000005824"/>
    </source>
</evidence>
<dbReference type="STRING" id="497964.CfE428DRAFT_4796"/>
<dbReference type="Gene3D" id="2.40.160.10">
    <property type="entry name" value="Porin"/>
    <property type="match status" value="1"/>
</dbReference>
<dbReference type="AlphaFoldDB" id="B4D7A6"/>
<name>B4D7A6_9BACT</name>
<sequence length="415" mass="47485">MKIARTFLYLLLAATVEARAQSIIEQLDNALTFSAFDGSCRVRLSGLVDLEAYHLEQPAPALIDTDRHALFNPRLSLFLDAQFGSHVYAFAQSRVDRGFDPSDSGGRMRLDEYAVRVTPWDDGRFNVQAGKFSTVVGNWAPRHDSWENPFINAPLPYENPTGVWDSMVPEETYDLLQWSHVNATDKPQDVYADKYLRNPIIWGPSYATGMSVFGALGKFDYAAEIKNSALSSRPEAWNITDVGFSHPTYSGRLGWRPDEMWKFGISASVGPYLMPSAASTVPPGHGFGDYREILLGQDIRFAWHHFQLWAEFFEVRFDIPGIAHADTFSYYIEGRYQITPQFFAALRWNQQLFGSIRNDDNELQRWGRDAARIDIALGYRFTEYTQLKLQYSLLREDPAQNRYNNLFAVQFTLRF</sequence>
<organism evidence="1 2">
    <name type="scientific">Chthoniobacter flavus Ellin428</name>
    <dbReference type="NCBI Taxonomy" id="497964"/>
    <lineage>
        <taxon>Bacteria</taxon>
        <taxon>Pseudomonadati</taxon>
        <taxon>Verrucomicrobiota</taxon>
        <taxon>Spartobacteria</taxon>
        <taxon>Chthoniobacterales</taxon>
        <taxon>Chthoniobacteraceae</taxon>
        <taxon>Chthoniobacter</taxon>
    </lineage>
</organism>
<reference evidence="1 2" key="1">
    <citation type="journal article" date="2011" name="J. Bacteriol.">
        <title>Genome sequence of Chthoniobacter flavus Ellin428, an aerobic heterotrophic soil bacterium.</title>
        <authorList>
            <person name="Kant R."/>
            <person name="van Passel M.W."/>
            <person name="Palva A."/>
            <person name="Lucas S."/>
            <person name="Lapidus A."/>
            <person name="Glavina Del Rio T."/>
            <person name="Dalin E."/>
            <person name="Tice H."/>
            <person name="Bruce D."/>
            <person name="Goodwin L."/>
            <person name="Pitluck S."/>
            <person name="Larimer F.W."/>
            <person name="Land M.L."/>
            <person name="Hauser L."/>
            <person name="Sangwan P."/>
            <person name="de Vos W.M."/>
            <person name="Janssen P.H."/>
            <person name="Smidt H."/>
        </authorList>
    </citation>
    <scope>NUCLEOTIDE SEQUENCE [LARGE SCALE GENOMIC DNA]</scope>
    <source>
        <strain evidence="1 2">Ellin428</strain>
    </source>
</reference>
<gene>
    <name evidence="1" type="ORF">CfE428DRAFT_4796</name>
</gene>
<keyword evidence="2" id="KW-1185">Reference proteome</keyword>
<dbReference type="eggNOG" id="ENOG502Z8U0">
    <property type="taxonomic scope" value="Bacteria"/>
</dbReference>
<protein>
    <recommendedName>
        <fullName evidence="3">Phosphate-selective porin O and P</fullName>
    </recommendedName>
</protein>
<accession>B4D7A6</accession>
<dbReference type="Proteomes" id="UP000005824">
    <property type="component" value="Unassembled WGS sequence"/>
</dbReference>
<dbReference type="InterPro" id="IPR023614">
    <property type="entry name" value="Porin_dom_sf"/>
</dbReference>